<protein>
    <submittedName>
        <fullName evidence="1">Uncharacterized protein</fullName>
    </submittedName>
</protein>
<evidence type="ECO:0000313" key="2">
    <source>
        <dbReference type="Proteomes" id="UP000198440"/>
    </source>
</evidence>
<dbReference type="Proteomes" id="UP000198440">
    <property type="component" value="Unassembled WGS sequence"/>
</dbReference>
<reference evidence="1 2" key="1">
    <citation type="submission" date="2017-06" db="EMBL/GenBank/DDBJ databases">
        <authorList>
            <person name="Kim H.J."/>
            <person name="Triplett B.A."/>
        </authorList>
    </citation>
    <scope>NUCLEOTIDE SEQUENCE [LARGE SCALE GENOMIC DNA]</scope>
    <source>
        <strain evidence="1 2">DSM 11445</strain>
    </source>
</reference>
<gene>
    <name evidence="1" type="ORF">SAMN04488078_10261</name>
</gene>
<dbReference type="EMBL" id="FZON01000026">
    <property type="protein sequence ID" value="SNS67391.1"/>
    <property type="molecule type" value="Genomic_DNA"/>
</dbReference>
<evidence type="ECO:0000313" key="1">
    <source>
        <dbReference type="EMBL" id="SNS67391.1"/>
    </source>
</evidence>
<dbReference type="AlphaFoldDB" id="A0A239GED1"/>
<organism evidence="1 2">
    <name type="scientific">Antarctobacter heliothermus</name>
    <dbReference type="NCBI Taxonomy" id="74033"/>
    <lineage>
        <taxon>Bacteria</taxon>
        <taxon>Pseudomonadati</taxon>
        <taxon>Pseudomonadota</taxon>
        <taxon>Alphaproteobacteria</taxon>
        <taxon>Rhodobacterales</taxon>
        <taxon>Roseobacteraceae</taxon>
        <taxon>Antarctobacter</taxon>
    </lineage>
</organism>
<accession>A0A239GED1</accession>
<sequence>MQRCSGVAYLAPGMEDQKTGRPCAAPFLFVLTRQNFNANLEVYEI</sequence>
<name>A0A239GED1_9RHOB</name>
<proteinExistence type="predicted"/>